<comment type="caution">
    <text evidence="1">The sequence shown here is derived from an EMBL/GenBank/DDBJ whole genome shotgun (WGS) entry which is preliminary data.</text>
</comment>
<evidence type="ECO:0000313" key="2">
    <source>
        <dbReference type="Proteomes" id="UP000188268"/>
    </source>
</evidence>
<dbReference type="GO" id="GO:0001650">
    <property type="term" value="C:fibrillar center"/>
    <property type="evidence" value="ECO:0007669"/>
    <property type="project" value="TreeGrafter"/>
</dbReference>
<gene>
    <name evidence="1" type="ORF">CCACVL1_10424</name>
</gene>
<proteinExistence type="predicted"/>
<name>A0A1R3IRD2_COCAP</name>
<dbReference type="OMA" id="WYASREL"/>
<dbReference type="OrthoDB" id="2382881at2759"/>
<accession>A0A1R3IRD2</accession>
<dbReference type="PANTHER" id="PTHR15319">
    <property type="entry name" value="TATA BOX-BINDING PROTEIN ASSOCIATED FACTOR RNA POLYMERASE I SUBUNIT C"/>
    <property type="match status" value="1"/>
</dbReference>
<keyword evidence="2" id="KW-1185">Reference proteome</keyword>
<dbReference type="AlphaFoldDB" id="A0A1R3IRD2"/>
<sequence>MELSDEWKSYFPIGKFLDPPLLLSSSSSESSPGPLFFVPKPKTLPKTLFFSPSLFPPILPPPSRLSFSRFLSTSSVPYSTSSSIASRFNCSHDAADSSLLSNNRLQLLNCPDQSIALVFFTTGSNHDRIGFFAIQVQGKDFRFLGDRNGDVLTSNNNFDRKILRILVNPVEDFEGTSGDSVVVGYLMSCTLYSVHWHSVRIDKTSKTPALEYLGCKLFKSSSIVSACFSPHLPQECMVLLETGALFFFDLETDVNCQMPNAYCKGSKLRVLWDDSSGSGSHEWLGIEFSWHPRILIVARSDAVFLVDFRLDQCNLICLAKVEMLSPYTVAEEDQFLTFSRAGADGFHFVLASHSLLVLCDVRKPMMPLLRWAHNLDNPCYIDVFRLTELRSQSSDDRYHWATETGFCIILGSFWNCEFRLFCYGPSTASEGSIASGISKFCKPFLAWDLPSDLLLSSRECHCGSCLVREEFSKCALPNWIDWRQKKDIVLGFGILDKDLCDLVYESDEFGGFTLIRLMSSGKIEAQRYCASWDLVEKENVAHREPLLNFVDSLLYTLGDNDYGFPKKFNYLNLDYLRGYLNGNLAEVLDSKMKSCKGLLEKESFSLEFHEVLCEKLKVCGFGRLRSSPPLAIVFKDISLPTSICEVASRQMWATLPLELLLLAFSNYSELLDAPFDDKTMPLEFSVVPDLPQLPPFLLRKPSCRSTKWSHKVRPDDSLMGPVLPLPVLLTIHELRNGCPDSEKVCEFSSEEELRLRCNEVMRAAAEIAKSDSSLFNIEEAVSLADDRDEIYIDSQKEKPFFLYHPVGGESSGTSKPHGNHIYEDEKYTAVITKMHDKGADPSDNMDNGGLEIFDDLCPIELKFDDAVMNFGPQELEAHKRLKRQFSNWQEYFKPYQELCMENNINFRKKE</sequence>
<dbReference type="STRING" id="210143.A0A1R3IRD2"/>
<reference evidence="1 2" key="1">
    <citation type="submission" date="2013-09" db="EMBL/GenBank/DDBJ databases">
        <title>Corchorus capsularis genome sequencing.</title>
        <authorList>
            <person name="Alam M."/>
            <person name="Haque M.S."/>
            <person name="Islam M.S."/>
            <person name="Emdad E.M."/>
            <person name="Islam M.M."/>
            <person name="Ahmed B."/>
            <person name="Halim A."/>
            <person name="Hossen Q.M.M."/>
            <person name="Hossain M.Z."/>
            <person name="Ahmed R."/>
            <person name="Khan M.M."/>
            <person name="Islam R."/>
            <person name="Rashid M.M."/>
            <person name="Khan S.A."/>
            <person name="Rahman M.S."/>
            <person name="Alam M."/>
        </authorList>
    </citation>
    <scope>NUCLEOTIDE SEQUENCE [LARGE SCALE GENOMIC DNA]</scope>
    <source>
        <strain evidence="2">cv. CVL-1</strain>
        <tissue evidence="1">Whole seedling</tissue>
    </source>
</reference>
<dbReference type="InterPro" id="IPR038801">
    <property type="entry name" value="TAF1C"/>
</dbReference>
<organism evidence="1 2">
    <name type="scientific">Corchorus capsularis</name>
    <name type="common">Jute</name>
    <dbReference type="NCBI Taxonomy" id="210143"/>
    <lineage>
        <taxon>Eukaryota</taxon>
        <taxon>Viridiplantae</taxon>
        <taxon>Streptophyta</taxon>
        <taxon>Embryophyta</taxon>
        <taxon>Tracheophyta</taxon>
        <taxon>Spermatophyta</taxon>
        <taxon>Magnoliopsida</taxon>
        <taxon>eudicotyledons</taxon>
        <taxon>Gunneridae</taxon>
        <taxon>Pentapetalae</taxon>
        <taxon>rosids</taxon>
        <taxon>malvids</taxon>
        <taxon>Malvales</taxon>
        <taxon>Malvaceae</taxon>
        <taxon>Grewioideae</taxon>
        <taxon>Apeibeae</taxon>
        <taxon>Corchorus</taxon>
    </lineage>
</organism>
<evidence type="ECO:0000313" key="1">
    <source>
        <dbReference type="EMBL" id="OMO85080.1"/>
    </source>
</evidence>
<dbReference type="Proteomes" id="UP000188268">
    <property type="component" value="Unassembled WGS sequence"/>
</dbReference>
<dbReference type="PANTHER" id="PTHR15319:SF1">
    <property type="entry name" value="TATA BOX-BINDING PROTEIN-ASSOCIATED FACTOR RNA POLYMERASE I SUBUNIT C"/>
    <property type="match status" value="1"/>
</dbReference>
<dbReference type="GO" id="GO:0001164">
    <property type="term" value="F:RNA polymerase I core promoter sequence-specific DNA binding"/>
    <property type="evidence" value="ECO:0007669"/>
    <property type="project" value="TreeGrafter"/>
</dbReference>
<dbReference type="EMBL" id="AWWV01009646">
    <property type="protein sequence ID" value="OMO85080.1"/>
    <property type="molecule type" value="Genomic_DNA"/>
</dbReference>
<protein>
    <submittedName>
        <fullName evidence="1">Uncharacterized protein</fullName>
    </submittedName>
</protein>
<dbReference type="Gramene" id="OMO85080">
    <property type="protein sequence ID" value="OMO85080"/>
    <property type="gene ID" value="CCACVL1_10424"/>
</dbReference>